<dbReference type="OrthoDB" id="6381815at2759"/>
<dbReference type="CDD" id="cd05162">
    <property type="entry name" value="PWWP"/>
    <property type="match status" value="1"/>
</dbReference>
<dbReference type="EMBL" id="LJIG01016266">
    <property type="protein sequence ID" value="KRT81116.1"/>
    <property type="molecule type" value="Genomic_DNA"/>
</dbReference>
<dbReference type="AlphaFoldDB" id="A0A0T6B167"/>
<dbReference type="Gene3D" id="2.30.30.140">
    <property type="match status" value="1"/>
</dbReference>
<accession>A0A0T6B167</accession>
<comment type="caution">
    <text evidence="2">The sequence shown here is derived from an EMBL/GenBank/DDBJ whole genome shotgun (WGS) entry which is preliminary data.</text>
</comment>
<sequence length="125" mass="14509">MCEQSSAEFNNGDVVWVKLGPCWWPGEIVSFEDLPVDITESFKKPPLAVVKFFDEEKYEFVRQLTHISSYNSSKKYEYIKKGLDLYRAKHSFMEKFRGDVVMAEKKIGGDPNILNDPKLEPEKKP</sequence>
<keyword evidence="3" id="KW-1185">Reference proteome</keyword>
<proteinExistence type="predicted"/>
<organism evidence="2 3">
    <name type="scientific">Oryctes borbonicus</name>
    <dbReference type="NCBI Taxonomy" id="1629725"/>
    <lineage>
        <taxon>Eukaryota</taxon>
        <taxon>Metazoa</taxon>
        <taxon>Ecdysozoa</taxon>
        <taxon>Arthropoda</taxon>
        <taxon>Hexapoda</taxon>
        <taxon>Insecta</taxon>
        <taxon>Pterygota</taxon>
        <taxon>Neoptera</taxon>
        <taxon>Endopterygota</taxon>
        <taxon>Coleoptera</taxon>
        <taxon>Polyphaga</taxon>
        <taxon>Scarabaeiformia</taxon>
        <taxon>Scarabaeidae</taxon>
        <taxon>Dynastinae</taxon>
        <taxon>Oryctes</taxon>
    </lineage>
</organism>
<evidence type="ECO:0000313" key="3">
    <source>
        <dbReference type="Proteomes" id="UP000051574"/>
    </source>
</evidence>
<feature type="non-terminal residue" evidence="2">
    <location>
        <position position="125"/>
    </location>
</feature>
<dbReference type="SUPFAM" id="SSF63748">
    <property type="entry name" value="Tudor/PWWP/MBT"/>
    <property type="match status" value="1"/>
</dbReference>
<dbReference type="Pfam" id="PF00855">
    <property type="entry name" value="PWWP"/>
    <property type="match status" value="1"/>
</dbReference>
<feature type="domain" description="PWWP" evidence="1">
    <location>
        <begin position="12"/>
        <end position="95"/>
    </location>
</feature>
<name>A0A0T6B167_9SCAR</name>
<dbReference type="InterPro" id="IPR000313">
    <property type="entry name" value="PWWP_dom"/>
</dbReference>
<gene>
    <name evidence="2" type="ORF">AMK59_6023</name>
</gene>
<evidence type="ECO:0000259" key="1">
    <source>
        <dbReference type="Pfam" id="PF00855"/>
    </source>
</evidence>
<evidence type="ECO:0000313" key="2">
    <source>
        <dbReference type="EMBL" id="KRT81116.1"/>
    </source>
</evidence>
<protein>
    <recommendedName>
        <fullName evidence="1">PWWP domain-containing protein</fullName>
    </recommendedName>
</protein>
<dbReference type="Proteomes" id="UP000051574">
    <property type="component" value="Unassembled WGS sequence"/>
</dbReference>
<reference evidence="2 3" key="1">
    <citation type="submission" date="2015-09" db="EMBL/GenBank/DDBJ databases">
        <title>Draft genome of the scarab beetle Oryctes borbonicus.</title>
        <authorList>
            <person name="Meyer J.M."/>
            <person name="Markov G.V."/>
            <person name="Baskaran P."/>
            <person name="Herrmann M."/>
            <person name="Sommer R.J."/>
            <person name="Roedelsperger C."/>
        </authorList>
    </citation>
    <scope>NUCLEOTIDE SEQUENCE [LARGE SCALE GENOMIC DNA]</scope>
    <source>
        <strain evidence="2">OB123</strain>
        <tissue evidence="2">Whole animal</tissue>
    </source>
</reference>